<dbReference type="Pfam" id="PF00208">
    <property type="entry name" value="ELFV_dehydrog"/>
    <property type="match status" value="2"/>
</dbReference>
<keyword evidence="8" id="KW-1185">Reference proteome</keyword>
<feature type="domain" description="Glutamate/phenylalanine/leucine/valine/L-tryptophan dehydrogenase C-terminal" evidence="6">
    <location>
        <begin position="161"/>
        <end position="365"/>
    </location>
</feature>
<dbReference type="InterPro" id="IPR016211">
    <property type="entry name" value="Glu/Phe/Leu/Val/Trp_DH_bac/arc"/>
</dbReference>
<name>A0A2A2GED4_9BACT</name>
<dbReference type="Proteomes" id="UP000218831">
    <property type="component" value="Unassembled WGS sequence"/>
</dbReference>
<dbReference type="Gene3D" id="3.40.50.10860">
    <property type="entry name" value="Leucine Dehydrogenase, chain A, domain 1"/>
    <property type="match status" value="1"/>
</dbReference>
<keyword evidence="3" id="KW-0520">NAD</keyword>
<dbReference type="InterPro" id="IPR006097">
    <property type="entry name" value="Glu/Leu/Phe/Val/Trp_DH_dimer"/>
</dbReference>
<reference evidence="7 8" key="1">
    <citation type="submission" date="2017-08" db="EMBL/GenBank/DDBJ databases">
        <title>Aliifodinibius alkalisoli sp. nov., isolated from saline alkaline soil.</title>
        <authorList>
            <person name="Liu D."/>
            <person name="Zhang G."/>
        </authorList>
    </citation>
    <scope>NUCLEOTIDE SEQUENCE [LARGE SCALE GENOMIC DNA]</scope>
    <source>
        <strain evidence="7 8">WN023</strain>
    </source>
</reference>
<dbReference type="CDD" id="cd01075">
    <property type="entry name" value="NAD_bind_Leu_Phe_Val_DH"/>
    <property type="match status" value="1"/>
</dbReference>
<evidence type="ECO:0000256" key="3">
    <source>
        <dbReference type="ARBA" id="ARBA00023027"/>
    </source>
</evidence>
<dbReference type="PIRSF" id="PIRSF000188">
    <property type="entry name" value="Phe_leu_dh"/>
    <property type="match status" value="1"/>
</dbReference>
<dbReference type="SMART" id="SM00839">
    <property type="entry name" value="ELFV_dehydrog"/>
    <property type="match status" value="1"/>
</dbReference>
<gene>
    <name evidence="7" type="ORF">CK503_03230</name>
</gene>
<accession>A0A2A2GED4</accession>
<protein>
    <submittedName>
        <fullName evidence="7">Leucine dehydrogenase</fullName>
    </submittedName>
</protein>
<dbReference type="FunFam" id="3.40.50.10860:FF:000010">
    <property type="entry name" value="Leucine dehydrogenase"/>
    <property type="match status" value="1"/>
</dbReference>
<dbReference type="EMBL" id="NSKE01000002">
    <property type="protein sequence ID" value="PAU95225.1"/>
    <property type="molecule type" value="Genomic_DNA"/>
</dbReference>
<evidence type="ECO:0000259" key="6">
    <source>
        <dbReference type="SMART" id="SM00839"/>
    </source>
</evidence>
<sequence>MESTTLEKETATELSGDFPLFDKLKNYEHEQVVVCSEPSMGLKAIIAVHDTTLGPALGGVRMWPYNNEQEAIRDVLRLSRGMTYKAAISGLNLGGGKAVIIGDPRKEKNEALFRAFGRYVDSLGGRYITAEDVGTDVQAMEWVRMETKYVTGLPKAIGGSGDPSPVTAYGVYKGMKACAKKAYGSDSLEGKRISIQGAGHVSSYLAEFLEKEGAELIICDIYEDKVNDLADKVGAEVVDPDDIYGLDVDIFSPCALGGIINDDTMDQFNCDIIAGAANNVLDEEEKHGQMLLDKGILYAPDYVINAGGLINVASELEGYNEERAQGQAEKIYDTILDILNYSEENDTPTFTASNILAEKRMSDVGKIHNIYTSQSNFTGHIGDLYKHANL</sequence>
<dbReference type="PANTHER" id="PTHR42722">
    <property type="entry name" value="LEUCINE DEHYDROGENASE"/>
    <property type="match status" value="1"/>
</dbReference>
<dbReference type="InterPro" id="IPR006096">
    <property type="entry name" value="Glu/Leu/Phe/Val/Trp_DH_C"/>
</dbReference>
<dbReference type="SUPFAM" id="SSF53223">
    <property type="entry name" value="Aminoacid dehydrogenase-like, N-terminal domain"/>
    <property type="match status" value="1"/>
</dbReference>
<dbReference type="AlphaFoldDB" id="A0A2A2GED4"/>
<dbReference type="RefSeq" id="WP_095605351.1">
    <property type="nucleotide sequence ID" value="NZ_NSKE01000002.1"/>
</dbReference>
<dbReference type="PANTHER" id="PTHR42722:SF1">
    <property type="entry name" value="VALINE DEHYDROGENASE"/>
    <property type="match status" value="1"/>
</dbReference>
<dbReference type="GO" id="GO:0016639">
    <property type="term" value="F:oxidoreductase activity, acting on the CH-NH2 group of donors, NAD or NADP as acceptor"/>
    <property type="evidence" value="ECO:0007669"/>
    <property type="project" value="InterPro"/>
</dbReference>
<evidence type="ECO:0000256" key="2">
    <source>
        <dbReference type="ARBA" id="ARBA00023002"/>
    </source>
</evidence>
<dbReference type="InterPro" id="IPR036291">
    <property type="entry name" value="NAD(P)-bd_dom_sf"/>
</dbReference>
<dbReference type="GO" id="GO:0006520">
    <property type="term" value="P:amino acid metabolic process"/>
    <property type="evidence" value="ECO:0007669"/>
    <property type="project" value="InterPro"/>
</dbReference>
<comment type="caution">
    <text evidence="7">The sequence shown here is derived from an EMBL/GenBank/DDBJ whole genome shotgun (WGS) entry which is preliminary data.</text>
</comment>
<dbReference type="InterPro" id="IPR033524">
    <property type="entry name" value="Glu/Leu/Phe/Val_DH_AS"/>
</dbReference>
<feature type="active site" description="Proton donor/acceptor" evidence="4">
    <location>
        <position position="97"/>
    </location>
</feature>
<proteinExistence type="inferred from homology"/>
<dbReference type="PRINTS" id="PR00082">
    <property type="entry name" value="GLFDHDRGNASE"/>
</dbReference>
<keyword evidence="2 5" id="KW-0560">Oxidoreductase</keyword>
<dbReference type="Pfam" id="PF02812">
    <property type="entry name" value="ELFV_dehydrog_N"/>
    <property type="match status" value="1"/>
</dbReference>
<evidence type="ECO:0000256" key="4">
    <source>
        <dbReference type="PIRSR" id="PIRSR000188-1"/>
    </source>
</evidence>
<dbReference type="Gene3D" id="3.40.50.720">
    <property type="entry name" value="NAD(P)-binding Rossmann-like Domain"/>
    <property type="match status" value="1"/>
</dbReference>
<dbReference type="OrthoDB" id="9803297at2"/>
<dbReference type="PROSITE" id="PS00074">
    <property type="entry name" value="GLFV_DEHYDROGENASE"/>
    <property type="match status" value="1"/>
</dbReference>
<evidence type="ECO:0000313" key="7">
    <source>
        <dbReference type="EMBL" id="PAU95225.1"/>
    </source>
</evidence>
<dbReference type="InterPro" id="IPR006095">
    <property type="entry name" value="Glu/Leu/Phe/Val/Trp_DH"/>
</dbReference>
<evidence type="ECO:0000256" key="1">
    <source>
        <dbReference type="ARBA" id="ARBA00006382"/>
    </source>
</evidence>
<comment type="similarity">
    <text evidence="1 5">Belongs to the Glu/Leu/Phe/Val dehydrogenases family.</text>
</comment>
<dbReference type="SUPFAM" id="SSF51735">
    <property type="entry name" value="NAD(P)-binding Rossmann-fold domains"/>
    <property type="match status" value="1"/>
</dbReference>
<evidence type="ECO:0000313" key="8">
    <source>
        <dbReference type="Proteomes" id="UP000218831"/>
    </source>
</evidence>
<evidence type="ECO:0000256" key="5">
    <source>
        <dbReference type="RuleBase" id="RU004417"/>
    </source>
</evidence>
<organism evidence="7 8">
    <name type="scientific">Fodinibius salipaludis</name>
    <dbReference type="NCBI Taxonomy" id="2032627"/>
    <lineage>
        <taxon>Bacteria</taxon>
        <taxon>Pseudomonadati</taxon>
        <taxon>Balneolota</taxon>
        <taxon>Balneolia</taxon>
        <taxon>Balneolales</taxon>
        <taxon>Balneolaceae</taxon>
        <taxon>Fodinibius</taxon>
    </lineage>
</organism>
<dbReference type="InterPro" id="IPR046346">
    <property type="entry name" value="Aminoacid_DH-like_N_sf"/>
</dbReference>